<dbReference type="AlphaFoldDB" id="A0ABD1WCS7"/>
<keyword evidence="2" id="KW-1185">Reference proteome</keyword>
<proteinExistence type="predicted"/>
<organism evidence="1 2">
    <name type="scientific">Forsythia ovata</name>
    <dbReference type="NCBI Taxonomy" id="205694"/>
    <lineage>
        <taxon>Eukaryota</taxon>
        <taxon>Viridiplantae</taxon>
        <taxon>Streptophyta</taxon>
        <taxon>Embryophyta</taxon>
        <taxon>Tracheophyta</taxon>
        <taxon>Spermatophyta</taxon>
        <taxon>Magnoliopsida</taxon>
        <taxon>eudicotyledons</taxon>
        <taxon>Gunneridae</taxon>
        <taxon>Pentapetalae</taxon>
        <taxon>asterids</taxon>
        <taxon>lamiids</taxon>
        <taxon>Lamiales</taxon>
        <taxon>Oleaceae</taxon>
        <taxon>Forsythieae</taxon>
        <taxon>Forsythia</taxon>
    </lineage>
</organism>
<sequence length="156" mass="17601">MAKVIFHQISHPLISPPVAKLKLDQRVNTVIVTVPTSLFRIHMIVSLSNKFIDLRINCQTCCDTETRNSILRALPTGRCPVDLLRLATSSDHGRWEVHPGARLGQRLAFIQKLRELQNDMAPCAKLVNHIAASMLDEAPENRRRPLRDKMATIHVA</sequence>
<protein>
    <submittedName>
        <fullName evidence="1">Uncharacterized protein</fullName>
    </submittedName>
</protein>
<evidence type="ECO:0000313" key="1">
    <source>
        <dbReference type="EMBL" id="KAL2547481.1"/>
    </source>
</evidence>
<name>A0ABD1WCS7_9LAMI</name>
<evidence type="ECO:0000313" key="2">
    <source>
        <dbReference type="Proteomes" id="UP001604277"/>
    </source>
</evidence>
<dbReference type="Proteomes" id="UP001604277">
    <property type="component" value="Unassembled WGS sequence"/>
</dbReference>
<dbReference type="EMBL" id="JBFOLJ010000003">
    <property type="protein sequence ID" value="KAL2547481.1"/>
    <property type="molecule type" value="Genomic_DNA"/>
</dbReference>
<accession>A0ABD1WCS7</accession>
<comment type="caution">
    <text evidence="1">The sequence shown here is derived from an EMBL/GenBank/DDBJ whole genome shotgun (WGS) entry which is preliminary data.</text>
</comment>
<reference evidence="2" key="1">
    <citation type="submission" date="2024-07" db="EMBL/GenBank/DDBJ databases">
        <title>Two chromosome-level genome assemblies of Korean endemic species Abeliophyllum distichum and Forsythia ovata (Oleaceae).</title>
        <authorList>
            <person name="Jang H."/>
        </authorList>
    </citation>
    <scope>NUCLEOTIDE SEQUENCE [LARGE SCALE GENOMIC DNA]</scope>
</reference>
<gene>
    <name evidence="1" type="ORF">Fot_09011</name>
</gene>